<dbReference type="PANTHER" id="PTHR11695:SF294">
    <property type="entry name" value="RETICULON-4-INTERACTING PROTEIN 1, MITOCHONDRIAL"/>
    <property type="match status" value="1"/>
</dbReference>
<dbReference type="EMBL" id="JAERRC010000012">
    <property type="protein sequence ID" value="MBL0704628.1"/>
    <property type="molecule type" value="Genomic_DNA"/>
</dbReference>
<organism evidence="3 4">
    <name type="scientific">Sinomonas cellulolyticus</name>
    <dbReference type="NCBI Taxonomy" id="2801916"/>
    <lineage>
        <taxon>Bacteria</taxon>
        <taxon>Bacillati</taxon>
        <taxon>Actinomycetota</taxon>
        <taxon>Actinomycetes</taxon>
        <taxon>Micrococcales</taxon>
        <taxon>Micrococcaceae</taxon>
        <taxon>Sinomonas</taxon>
    </lineage>
</organism>
<dbReference type="InterPro" id="IPR020843">
    <property type="entry name" value="ER"/>
</dbReference>
<feature type="domain" description="Enoyl reductase (ER)" evidence="2">
    <location>
        <begin position="10"/>
        <end position="305"/>
    </location>
</feature>
<dbReference type="InterPro" id="IPR050700">
    <property type="entry name" value="YIM1/Zinc_Alcohol_DH_Fams"/>
</dbReference>
<dbReference type="Gene3D" id="3.90.180.10">
    <property type="entry name" value="Medium-chain alcohol dehydrogenases, catalytic domain"/>
    <property type="match status" value="1"/>
</dbReference>
<dbReference type="RefSeq" id="WP_189693044.1">
    <property type="nucleotide sequence ID" value="NZ_BNCM01000004.1"/>
</dbReference>
<dbReference type="SUPFAM" id="SSF51735">
    <property type="entry name" value="NAD(P)-binding Rossmann-fold domains"/>
    <property type="match status" value="1"/>
</dbReference>
<dbReference type="Gene3D" id="3.40.50.720">
    <property type="entry name" value="NAD(P)-binding Rossmann-like Domain"/>
    <property type="match status" value="1"/>
</dbReference>
<sequence length="307" mass="32487">MKAIAYERFGSADVLELKDLPTPHPGSDSVLVQVKAASLNPVDYKAREGYLKGVIDTVFPAVPGWDVAGVVVKPGLDTPELSEGDEVLAYARKDVISGGTLAEFVEVPVRTLALKPPTLSFEDAAALPLTGLTALQTVRRARVSPGQTVLIHAAAGGVGSYAVQLARLAGARVVGTASEGNHEYLRSLGAEPVEYGDRLVQAARGLAPEGFDVILDFVGNGALDTVPQLLRDGGMVASVTDTRARDLYGGQYVWVRPDPLQLAELAQLAADGRLRVEVAEVFDLAQTAEAYRTLEGGHVRGKLVVRI</sequence>
<gene>
    <name evidence="3" type="ORF">JJE72_03800</name>
</gene>
<evidence type="ECO:0000313" key="3">
    <source>
        <dbReference type="EMBL" id="MBL0704628.1"/>
    </source>
</evidence>
<dbReference type="SUPFAM" id="SSF50129">
    <property type="entry name" value="GroES-like"/>
    <property type="match status" value="1"/>
</dbReference>
<dbReference type="PANTHER" id="PTHR11695">
    <property type="entry name" value="ALCOHOL DEHYDROGENASE RELATED"/>
    <property type="match status" value="1"/>
</dbReference>
<proteinExistence type="predicted"/>
<keyword evidence="1" id="KW-0560">Oxidoreductase</keyword>
<evidence type="ECO:0000259" key="2">
    <source>
        <dbReference type="SMART" id="SM00829"/>
    </source>
</evidence>
<dbReference type="SMART" id="SM00829">
    <property type="entry name" value="PKS_ER"/>
    <property type="match status" value="1"/>
</dbReference>
<dbReference type="Pfam" id="PF13602">
    <property type="entry name" value="ADH_zinc_N_2"/>
    <property type="match status" value="1"/>
</dbReference>
<name>A0ABS1JZI6_9MICC</name>
<dbReference type="Pfam" id="PF08240">
    <property type="entry name" value="ADH_N"/>
    <property type="match status" value="1"/>
</dbReference>
<dbReference type="Proteomes" id="UP000639051">
    <property type="component" value="Unassembled WGS sequence"/>
</dbReference>
<evidence type="ECO:0000313" key="4">
    <source>
        <dbReference type="Proteomes" id="UP000639051"/>
    </source>
</evidence>
<dbReference type="InterPro" id="IPR002364">
    <property type="entry name" value="Quin_OxRdtase/zeta-crystal_CS"/>
</dbReference>
<accession>A0ABS1JZI6</accession>
<evidence type="ECO:0000256" key="1">
    <source>
        <dbReference type="ARBA" id="ARBA00023002"/>
    </source>
</evidence>
<reference evidence="3 4" key="1">
    <citation type="submission" date="2021-01" db="EMBL/GenBank/DDBJ databases">
        <title>Genome public.</title>
        <authorList>
            <person name="Liu C."/>
            <person name="Sun Q."/>
        </authorList>
    </citation>
    <scope>NUCLEOTIDE SEQUENCE [LARGE SCALE GENOMIC DNA]</scope>
    <source>
        <strain evidence="3 4">JC656</strain>
    </source>
</reference>
<protein>
    <submittedName>
        <fullName evidence="3">NADP-dependent oxidoreductase</fullName>
    </submittedName>
</protein>
<dbReference type="InterPro" id="IPR036291">
    <property type="entry name" value="NAD(P)-bd_dom_sf"/>
</dbReference>
<comment type="caution">
    <text evidence="3">The sequence shown here is derived from an EMBL/GenBank/DDBJ whole genome shotgun (WGS) entry which is preliminary data.</text>
</comment>
<dbReference type="PROSITE" id="PS01162">
    <property type="entry name" value="QOR_ZETA_CRYSTAL"/>
    <property type="match status" value="1"/>
</dbReference>
<dbReference type="CDD" id="cd05289">
    <property type="entry name" value="MDR_like_2"/>
    <property type="match status" value="1"/>
</dbReference>
<dbReference type="InterPro" id="IPR013154">
    <property type="entry name" value="ADH-like_N"/>
</dbReference>
<dbReference type="InterPro" id="IPR011032">
    <property type="entry name" value="GroES-like_sf"/>
</dbReference>
<keyword evidence="4" id="KW-1185">Reference proteome</keyword>